<dbReference type="EMBL" id="LAZR01055877">
    <property type="protein sequence ID" value="KKK75413.1"/>
    <property type="molecule type" value="Genomic_DNA"/>
</dbReference>
<dbReference type="NCBIfam" id="TIGR04391">
    <property type="entry name" value="CcmD_alt_fam"/>
    <property type="match status" value="1"/>
</dbReference>
<name>A0A0F8Y2B1_9ZZZZ</name>
<keyword evidence="3" id="KW-0812">Transmembrane</keyword>
<evidence type="ECO:0000256" key="2">
    <source>
        <dbReference type="SAM" id="MobiDB-lite"/>
    </source>
</evidence>
<dbReference type="AlphaFoldDB" id="A0A0F8Y2B1"/>
<dbReference type="InterPro" id="IPR030888">
    <property type="entry name" value="Put_ccm"/>
</dbReference>
<reference evidence="4" key="1">
    <citation type="journal article" date="2015" name="Nature">
        <title>Complex archaea that bridge the gap between prokaryotes and eukaryotes.</title>
        <authorList>
            <person name="Spang A."/>
            <person name="Saw J.H."/>
            <person name="Jorgensen S.L."/>
            <person name="Zaremba-Niedzwiedzka K."/>
            <person name="Martijn J."/>
            <person name="Lind A.E."/>
            <person name="van Eijk R."/>
            <person name="Schleper C."/>
            <person name="Guy L."/>
            <person name="Ettema T.J."/>
        </authorList>
    </citation>
    <scope>NUCLEOTIDE SEQUENCE</scope>
</reference>
<gene>
    <name evidence="4" type="ORF">LCGC14_2873990</name>
</gene>
<feature type="compositionally biased region" description="Basic and acidic residues" evidence="2">
    <location>
        <begin position="73"/>
        <end position="92"/>
    </location>
</feature>
<sequence>MENWIFLFLAYTAGWLGVLFYIFLNSRKQAAIERKIKDLESDRKSGEIEIAERQKRIQQLSKKEQEISATPQEAKEVFDGEEVEAKPNPNRERCRNGINQLLKDKIIDFDTWTARVNDLEKVKDGDLEELLKKIKNEYRNGKIVLETEFKDDDSSASPAHYKKGFEGKELF</sequence>
<feature type="transmembrane region" description="Helical" evidence="3">
    <location>
        <begin position="6"/>
        <end position="24"/>
    </location>
</feature>
<comment type="caution">
    <text evidence="4">The sequence shown here is derived from an EMBL/GenBank/DDBJ whole genome shotgun (WGS) entry which is preliminary data.</text>
</comment>
<evidence type="ECO:0000256" key="1">
    <source>
        <dbReference type="SAM" id="Coils"/>
    </source>
</evidence>
<keyword evidence="3" id="KW-0472">Membrane</keyword>
<protein>
    <submittedName>
        <fullName evidence="4">Uncharacterized protein</fullName>
    </submittedName>
</protein>
<feature type="region of interest" description="Disordered" evidence="2">
    <location>
        <begin position="61"/>
        <end position="92"/>
    </location>
</feature>
<keyword evidence="3" id="KW-1133">Transmembrane helix</keyword>
<evidence type="ECO:0000313" key="4">
    <source>
        <dbReference type="EMBL" id="KKK75413.1"/>
    </source>
</evidence>
<proteinExistence type="predicted"/>
<accession>A0A0F8Y2B1</accession>
<keyword evidence="1" id="KW-0175">Coiled coil</keyword>
<feature type="region of interest" description="Disordered" evidence="2">
    <location>
        <begin position="151"/>
        <end position="171"/>
    </location>
</feature>
<feature type="coiled-coil region" evidence="1">
    <location>
        <begin position="29"/>
        <end position="56"/>
    </location>
</feature>
<evidence type="ECO:0000256" key="3">
    <source>
        <dbReference type="SAM" id="Phobius"/>
    </source>
</evidence>
<organism evidence="4">
    <name type="scientific">marine sediment metagenome</name>
    <dbReference type="NCBI Taxonomy" id="412755"/>
    <lineage>
        <taxon>unclassified sequences</taxon>
        <taxon>metagenomes</taxon>
        <taxon>ecological metagenomes</taxon>
    </lineage>
</organism>